<comment type="caution">
    <text evidence="2">The sequence shown here is derived from an EMBL/GenBank/DDBJ whole genome shotgun (WGS) entry which is preliminary data.</text>
</comment>
<keyword evidence="1" id="KW-0812">Transmembrane</keyword>
<reference evidence="3" key="1">
    <citation type="journal article" date="2019" name="Int. J. Syst. Evol. Microbiol.">
        <title>The Global Catalogue of Microorganisms (GCM) 10K type strain sequencing project: providing services to taxonomists for standard genome sequencing and annotation.</title>
        <authorList>
            <consortium name="The Broad Institute Genomics Platform"/>
            <consortium name="The Broad Institute Genome Sequencing Center for Infectious Disease"/>
            <person name="Wu L."/>
            <person name="Ma J."/>
        </authorList>
    </citation>
    <scope>NUCLEOTIDE SEQUENCE [LARGE SCALE GENOMIC DNA]</scope>
    <source>
        <strain evidence="3">CCM 8725</strain>
    </source>
</reference>
<dbReference type="RefSeq" id="WP_209992344.1">
    <property type="nucleotide sequence ID" value="NZ_JBHSVQ010000001.1"/>
</dbReference>
<proteinExistence type="predicted"/>
<evidence type="ECO:0000313" key="2">
    <source>
        <dbReference type="EMBL" id="MFD2410717.1"/>
    </source>
</evidence>
<dbReference type="InterPro" id="IPR021354">
    <property type="entry name" value="DUF2975"/>
</dbReference>
<keyword evidence="3" id="KW-1185">Reference proteome</keyword>
<organism evidence="2 3">
    <name type="scientific">Paenibacillus rhizoplanae</name>
    <dbReference type="NCBI Taxonomy" id="1917181"/>
    <lineage>
        <taxon>Bacteria</taxon>
        <taxon>Bacillati</taxon>
        <taxon>Bacillota</taxon>
        <taxon>Bacilli</taxon>
        <taxon>Bacillales</taxon>
        <taxon>Paenibacillaceae</taxon>
        <taxon>Paenibacillus</taxon>
    </lineage>
</organism>
<feature type="transmembrane region" description="Helical" evidence="1">
    <location>
        <begin position="95"/>
        <end position="115"/>
    </location>
</feature>
<protein>
    <submittedName>
        <fullName evidence="2">DUF2975 domain-containing protein</fullName>
    </submittedName>
</protein>
<gene>
    <name evidence="2" type="ORF">ACFSX3_12595</name>
</gene>
<evidence type="ECO:0000256" key="1">
    <source>
        <dbReference type="SAM" id="Phobius"/>
    </source>
</evidence>
<dbReference type="Proteomes" id="UP001597448">
    <property type="component" value="Unassembled WGS sequence"/>
</dbReference>
<evidence type="ECO:0000313" key="3">
    <source>
        <dbReference type="Proteomes" id="UP001597448"/>
    </source>
</evidence>
<dbReference type="EMBL" id="JBHUKY010000022">
    <property type="protein sequence ID" value="MFD2410717.1"/>
    <property type="molecule type" value="Genomic_DNA"/>
</dbReference>
<sequence>MNRKPGSTTFLKAVLIVFALAALALCIFAVPAIADFAAELYPDFGYIQALLMIDLYGAAVPFYIALYQAFKLLSHIDRNQAFSEHSVQILRNIKYCAVAISGMFTLGLPLLYLLAERDDAPGIIVIGLILIFASMVIAVFAAVLQKLLNEAIELKSENDLTV</sequence>
<name>A0ABW5FA72_9BACL</name>
<feature type="transmembrane region" description="Helical" evidence="1">
    <location>
        <begin position="121"/>
        <end position="144"/>
    </location>
</feature>
<keyword evidence="1" id="KW-1133">Transmembrane helix</keyword>
<accession>A0ABW5FA72</accession>
<feature type="transmembrane region" description="Helical" evidence="1">
    <location>
        <begin position="44"/>
        <end position="66"/>
    </location>
</feature>
<dbReference type="Pfam" id="PF11188">
    <property type="entry name" value="DUF2975"/>
    <property type="match status" value="1"/>
</dbReference>
<keyword evidence="1" id="KW-0472">Membrane</keyword>